<dbReference type="InterPro" id="IPR052350">
    <property type="entry name" value="Metallo-dep_Lactonases"/>
</dbReference>
<dbReference type="KEGG" id="mtar:DF168_00761"/>
<name>A0A2Z4AL54_9BACT</name>
<comment type="similarity">
    <text evidence="1">Belongs to the metallo-dependent hydrolases superfamily.</text>
</comment>
<evidence type="ECO:0000256" key="1">
    <source>
        <dbReference type="ARBA" id="ARBA00038310"/>
    </source>
</evidence>
<dbReference type="PANTHER" id="PTHR43569">
    <property type="entry name" value="AMIDOHYDROLASE"/>
    <property type="match status" value="1"/>
</dbReference>
<dbReference type="SUPFAM" id="SSF51556">
    <property type="entry name" value="Metallo-dependent hydrolases"/>
    <property type="match status" value="1"/>
</dbReference>
<protein>
    <recommendedName>
        <fullName evidence="2">Amidohydrolase-related domain-containing protein</fullName>
    </recommendedName>
</protein>
<dbReference type="InterPro" id="IPR032466">
    <property type="entry name" value="Metal_Hydrolase"/>
</dbReference>
<evidence type="ECO:0000313" key="3">
    <source>
        <dbReference type="EMBL" id="AWT59570.1"/>
    </source>
</evidence>
<dbReference type="GO" id="GO:0016787">
    <property type="term" value="F:hydrolase activity"/>
    <property type="evidence" value="ECO:0007669"/>
    <property type="project" value="InterPro"/>
</dbReference>
<feature type="domain" description="Amidohydrolase-related" evidence="2">
    <location>
        <begin position="25"/>
        <end position="330"/>
    </location>
</feature>
<dbReference type="Proteomes" id="UP000247465">
    <property type="component" value="Chromosome"/>
</dbReference>
<dbReference type="PANTHER" id="PTHR43569:SF2">
    <property type="entry name" value="AMIDOHYDROLASE-RELATED DOMAIN-CONTAINING PROTEIN"/>
    <property type="match status" value="1"/>
</dbReference>
<dbReference type="InterPro" id="IPR006680">
    <property type="entry name" value="Amidohydro-rel"/>
</dbReference>
<sequence length="333" mass="38253">MVKSKKKIANDGHYEAKDLPIPLCDPHFHMWDCIAHPNPNLGEAAQTLPIYSAQNYHTDMKQLPFPLYWVSGIHVETIVGESKESEIPDIIEETRWVCSQLNSTAPQHPFAVVAFLNLTQETPLSDYLLERHINASGNRLCGVRMILNHHPHNRELTWPNVDSNILKNPNFRRNIALLENRNLSFDLSCNPHQIPDAEKVLRDFPDLHVIINHLGFLHDGEDETHLRLWREGMESLAALPNTFVKLSMPWFARNGFHWNRIIGGEVGQIIRDLIALFGCNRCMFASNYPVDKMQGITITALYRKFLEWSSDLPEKDRANLFHDTAIRAYGPIQ</sequence>
<reference evidence="3 4" key="1">
    <citation type="submission" date="2018-06" db="EMBL/GenBank/DDBJ databases">
        <title>Draft Genome Sequence of a Novel Marine Bacterium Related to the Verrucomicrobia.</title>
        <authorList>
            <person name="Vosseberg J."/>
            <person name="Martijn J."/>
            <person name="Ettema T.J.G."/>
        </authorList>
    </citation>
    <scope>NUCLEOTIDE SEQUENCE [LARGE SCALE GENOMIC DNA]</scope>
    <source>
        <strain evidence="3">TARA_B100001123</strain>
    </source>
</reference>
<dbReference type="EMBL" id="CP029803">
    <property type="protein sequence ID" value="AWT59570.1"/>
    <property type="molecule type" value="Genomic_DNA"/>
</dbReference>
<dbReference type="Pfam" id="PF04909">
    <property type="entry name" value="Amidohydro_2"/>
    <property type="match status" value="1"/>
</dbReference>
<accession>A0A2Z4AL54</accession>
<gene>
    <name evidence="3" type="ORF">DF168_00761</name>
</gene>
<dbReference type="Gene3D" id="3.20.20.140">
    <property type="entry name" value="Metal-dependent hydrolases"/>
    <property type="match status" value="1"/>
</dbReference>
<evidence type="ECO:0000259" key="2">
    <source>
        <dbReference type="Pfam" id="PF04909"/>
    </source>
</evidence>
<proteinExistence type="inferred from homology"/>
<evidence type="ECO:0000313" key="4">
    <source>
        <dbReference type="Proteomes" id="UP000247465"/>
    </source>
</evidence>
<dbReference type="AlphaFoldDB" id="A0A2Z4AL54"/>
<organism evidence="3 4">
    <name type="scientific">Candidatus Moanibacter tarae</name>
    <dbReference type="NCBI Taxonomy" id="2200854"/>
    <lineage>
        <taxon>Bacteria</taxon>
        <taxon>Pseudomonadati</taxon>
        <taxon>Verrucomicrobiota</taxon>
        <taxon>Opitutia</taxon>
        <taxon>Puniceicoccales</taxon>
        <taxon>Puniceicoccales incertae sedis</taxon>
        <taxon>Candidatus Moanibacter</taxon>
    </lineage>
</organism>